<reference evidence="5" key="1">
    <citation type="submission" date="2006-12" db="EMBL/GenBank/DDBJ databases">
        <title>Complete sequence of chromosome 1 of Verminephrobacter eiseniae EF01-2.</title>
        <authorList>
            <person name="Copeland A."/>
            <person name="Lucas S."/>
            <person name="Lapidus A."/>
            <person name="Barry K."/>
            <person name="Detter J.C."/>
            <person name="Glavina del Rio T."/>
            <person name="Dalin E."/>
            <person name="Tice H."/>
            <person name="Pitluck S."/>
            <person name="Chertkov O."/>
            <person name="Brettin T."/>
            <person name="Bruce D."/>
            <person name="Han C."/>
            <person name="Tapia R."/>
            <person name="Gilna P."/>
            <person name="Schmutz J."/>
            <person name="Larimer F."/>
            <person name="Land M."/>
            <person name="Hauser L."/>
            <person name="Kyrpides N."/>
            <person name="Kim E."/>
            <person name="Stahl D."/>
            <person name="Richardson P."/>
        </authorList>
    </citation>
    <scope>NUCLEOTIDE SEQUENCE [LARGE SCALE GENOMIC DNA]</scope>
    <source>
        <strain evidence="5">EF01-2</strain>
    </source>
</reference>
<dbReference type="PROSITE" id="PS51782">
    <property type="entry name" value="LYSM"/>
    <property type="match status" value="1"/>
</dbReference>
<gene>
    <name evidence="4" type="ordered locus">Veis_4083</name>
</gene>
<keyword evidence="5" id="KW-1185">Reference proteome</keyword>
<evidence type="ECO:0000256" key="2">
    <source>
        <dbReference type="SAM" id="SignalP"/>
    </source>
</evidence>
<feature type="region of interest" description="Disordered" evidence="1">
    <location>
        <begin position="34"/>
        <end position="63"/>
    </location>
</feature>
<dbReference type="AlphaFoldDB" id="A1WQ81"/>
<dbReference type="InterPro" id="IPR018392">
    <property type="entry name" value="LysM"/>
</dbReference>
<dbReference type="Pfam" id="PF01476">
    <property type="entry name" value="LysM"/>
    <property type="match status" value="1"/>
</dbReference>
<protein>
    <submittedName>
        <fullName evidence="4">Peptidoglycan-binding LysM</fullName>
    </submittedName>
</protein>
<dbReference type="RefSeq" id="WP_011811775.1">
    <property type="nucleotide sequence ID" value="NC_008786.1"/>
</dbReference>
<dbReference type="CDD" id="cd00118">
    <property type="entry name" value="LysM"/>
    <property type="match status" value="1"/>
</dbReference>
<feature type="compositionally biased region" description="Low complexity" evidence="1">
    <location>
        <begin position="46"/>
        <end position="63"/>
    </location>
</feature>
<dbReference type="HOGENOM" id="CLU_050533_0_0_4"/>
<feature type="chain" id="PRO_5002640782" evidence="2">
    <location>
        <begin position="35"/>
        <end position="420"/>
    </location>
</feature>
<dbReference type="PANTHER" id="PTHR34700:SF4">
    <property type="entry name" value="PHAGE-LIKE ELEMENT PBSX PROTEIN XKDP"/>
    <property type="match status" value="1"/>
</dbReference>
<dbReference type="Proteomes" id="UP000000374">
    <property type="component" value="Chromosome"/>
</dbReference>
<proteinExistence type="predicted"/>
<keyword evidence="2" id="KW-0732">Signal</keyword>
<dbReference type="Gene3D" id="3.10.350.10">
    <property type="entry name" value="LysM domain"/>
    <property type="match status" value="1"/>
</dbReference>
<evidence type="ECO:0000313" key="5">
    <source>
        <dbReference type="Proteomes" id="UP000000374"/>
    </source>
</evidence>
<dbReference type="SUPFAM" id="SSF54106">
    <property type="entry name" value="LysM domain"/>
    <property type="match status" value="1"/>
</dbReference>
<accession>A1WQ81</accession>
<dbReference type="PANTHER" id="PTHR34700">
    <property type="entry name" value="POTASSIUM BINDING PROTEIN KBP"/>
    <property type="match status" value="1"/>
</dbReference>
<evidence type="ECO:0000313" key="4">
    <source>
        <dbReference type="EMBL" id="ABM59788.1"/>
    </source>
</evidence>
<dbReference type="eggNOG" id="COG1652">
    <property type="taxonomic scope" value="Bacteria"/>
</dbReference>
<dbReference type="KEGG" id="vei:Veis_4083"/>
<dbReference type="GeneID" id="76462427"/>
<dbReference type="InterPro" id="IPR052196">
    <property type="entry name" value="Bact_Kbp"/>
</dbReference>
<feature type="domain" description="LysM" evidence="3">
    <location>
        <begin position="78"/>
        <end position="127"/>
    </location>
</feature>
<sequence length="420" mass="45113">MQQTRNHMTAFTSARRTGWGTLLAGAMLVAAAQAQDQPSPAGSVPAAQPHTTAQQRATAQQVAEHGVPLQELAPGAPDSYSVKRGDTLWGIAGLFLKHPWYWPQLWGMNRETIHNPHLIFPGQTLYLEKDGAYARLRSSRSAAAEPDTVRVSPRTRSDSLADVALPTLNPDLVEPFLAEPLVVDPQVLLQAPRVVAMTDDRMLMASGDRVYARGSAKSPLLAGSTSASRRYRVFRDATALKDPGTGEVLAYEAQYLGQAELVRGESMEDVPDGKGGHTSKHVPATIDLSATKGEIQAGDRLLPAPARVFSGYVPRAPKSDVDARVVALYGNAAVEFAAQNQVVSINKGAQDGIEPGYVLSLVNKGASIADGTEEGKPAIKLPNEINGTAMVFRTFDRVSYALILEIRNAVRVGDRLVNPR</sequence>
<evidence type="ECO:0000256" key="1">
    <source>
        <dbReference type="SAM" id="MobiDB-lite"/>
    </source>
</evidence>
<dbReference type="EMBL" id="CP000542">
    <property type="protein sequence ID" value="ABM59788.1"/>
    <property type="molecule type" value="Genomic_DNA"/>
</dbReference>
<dbReference type="STRING" id="391735.Veis_4083"/>
<name>A1WQ81_VEREI</name>
<dbReference type="SMART" id="SM00257">
    <property type="entry name" value="LysM"/>
    <property type="match status" value="1"/>
</dbReference>
<feature type="signal peptide" evidence="2">
    <location>
        <begin position="1"/>
        <end position="34"/>
    </location>
</feature>
<organism evidence="4 5">
    <name type="scientific">Verminephrobacter eiseniae (strain EF01-2)</name>
    <dbReference type="NCBI Taxonomy" id="391735"/>
    <lineage>
        <taxon>Bacteria</taxon>
        <taxon>Pseudomonadati</taxon>
        <taxon>Pseudomonadota</taxon>
        <taxon>Betaproteobacteria</taxon>
        <taxon>Burkholderiales</taxon>
        <taxon>Comamonadaceae</taxon>
        <taxon>Verminephrobacter</taxon>
    </lineage>
</organism>
<evidence type="ECO:0000259" key="3">
    <source>
        <dbReference type="PROSITE" id="PS51782"/>
    </source>
</evidence>
<dbReference type="InterPro" id="IPR036779">
    <property type="entry name" value="LysM_dom_sf"/>
</dbReference>